<dbReference type="InterPro" id="IPR002347">
    <property type="entry name" value="SDR_fam"/>
</dbReference>
<dbReference type="SUPFAM" id="SSF51735">
    <property type="entry name" value="NAD(P)-binding Rossmann-fold domains"/>
    <property type="match status" value="1"/>
</dbReference>
<evidence type="ECO:0000313" key="4">
    <source>
        <dbReference type="EMBL" id="MFC3172678.1"/>
    </source>
</evidence>
<comment type="similarity">
    <text evidence="1">Belongs to the short-chain dehydrogenases/reductases (SDR) family.</text>
</comment>
<dbReference type="EC" id="1.1.1.-" evidence="4"/>
<dbReference type="Gene3D" id="3.40.50.720">
    <property type="entry name" value="NAD(P)-binding Rossmann-like Domain"/>
    <property type="match status" value="1"/>
</dbReference>
<evidence type="ECO:0000256" key="3">
    <source>
        <dbReference type="SAM" id="MobiDB-lite"/>
    </source>
</evidence>
<dbReference type="InterPro" id="IPR036291">
    <property type="entry name" value="NAD(P)-bd_dom_sf"/>
</dbReference>
<evidence type="ECO:0000256" key="1">
    <source>
        <dbReference type="ARBA" id="ARBA00006484"/>
    </source>
</evidence>
<dbReference type="GO" id="GO:0016491">
    <property type="term" value="F:oxidoreductase activity"/>
    <property type="evidence" value="ECO:0007669"/>
    <property type="project" value="UniProtKB-KW"/>
</dbReference>
<feature type="region of interest" description="Disordered" evidence="3">
    <location>
        <begin position="195"/>
        <end position="221"/>
    </location>
</feature>
<proteinExistence type="inferred from homology"/>
<dbReference type="RefSeq" id="WP_379508075.1">
    <property type="nucleotide sequence ID" value="NZ_JBHRTQ010000001.1"/>
</dbReference>
<keyword evidence="2 4" id="KW-0560">Oxidoreductase</keyword>
<dbReference type="EMBL" id="JBHRTQ010000001">
    <property type="protein sequence ID" value="MFC3172678.1"/>
    <property type="molecule type" value="Genomic_DNA"/>
</dbReference>
<dbReference type="PANTHER" id="PTHR24321:SF14">
    <property type="entry name" value="SHORT-CHAIN TYPE DEHYDROGENASE_REDUCTASE BLR2146-RELATED"/>
    <property type="match status" value="1"/>
</dbReference>
<reference evidence="5" key="1">
    <citation type="journal article" date="2019" name="Int. J. Syst. Evol. Microbiol.">
        <title>The Global Catalogue of Microorganisms (GCM) 10K type strain sequencing project: providing services to taxonomists for standard genome sequencing and annotation.</title>
        <authorList>
            <consortium name="The Broad Institute Genomics Platform"/>
            <consortium name="The Broad Institute Genome Sequencing Center for Infectious Disease"/>
            <person name="Wu L."/>
            <person name="Ma J."/>
        </authorList>
    </citation>
    <scope>NUCLEOTIDE SEQUENCE [LARGE SCALE GENOMIC DNA]</scope>
    <source>
        <strain evidence="5">KCTC 42984</strain>
    </source>
</reference>
<evidence type="ECO:0000256" key="2">
    <source>
        <dbReference type="ARBA" id="ARBA00023002"/>
    </source>
</evidence>
<protein>
    <submittedName>
        <fullName evidence="4">SDR family NAD(P)-dependent oxidoreductase</fullName>
        <ecNumber evidence="4">1.1.1.-</ecNumber>
    </submittedName>
</protein>
<sequence length="256" mass="26762">MQDLAGKRVIIGGGATGMGAGLALRLVRLGANVVVGDRNAAGLKALEPKLAEGPGRAVTMVFDLMDDAGIEALVQRCVDEFGGVDKLAIPAADTSAETMMGDEPVTSMDPKVWERVMRINVIGHGLLMKAAIPHMVKAGGGSIVVISSEASFLGMSYVPAYSSSKAALQALVRHTARIVGKDNIRVNGVCPGRVIDDGREEGPTRPEVVGQPPRNALQRHGKPDDVARVIAFLLSDESGWISGQTISANGGSDMRD</sequence>
<name>A0ABV7IPC2_9SPHN</name>
<feature type="compositionally biased region" description="Basic and acidic residues" evidence="3">
    <location>
        <begin position="195"/>
        <end position="204"/>
    </location>
</feature>
<dbReference type="InterPro" id="IPR020904">
    <property type="entry name" value="Sc_DH/Rdtase_CS"/>
</dbReference>
<keyword evidence="5" id="KW-1185">Reference proteome</keyword>
<dbReference type="Proteomes" id="UP001595604">
    <property type="component" value="Unassembled WGS sequence"/>
</dbReference>
<dbReference type="CDD" id="cd05233">
    <property type="entry name" value="SDR_c"/>
    <property type="match status" value="1"/>
</dbReference>
<organism evidence="4 5">
    <name type="scientific">Novosphingobium bradum</name>
    <dbReference type="NCBI Taxonomy" id="1737444"/>
    <lineage>
        <taxon>Bacteria</taxon>
        <taxon>Pseudomonadati</taxon>
        <taxon>Pseudomonadota</taxon>
        <taxon>Alphaproteobacteria</taxon>
        <taxon>Sphingomonadales</taxon>
        <taxon>Sphingomonadaceae</taxon>
        <taxon>Novosphingobium</taxon>
    </lineage>
</organism>
<dbReference type="PROSITE" id="PS00061">
    <property type="entry name" value="ADH_SHORT"/>
    <property type="match status" value="1"/>
</dbReference>
<accession>A0ABV7IPC2</accession>
<comment type="caution">
    <text evidence="4">The sequence shown here is derived from an EMBL/GenBank/DDBJ whole genome shotgun (WGS) entry which is preliminary data.</text>
</comment>
<dbReference type="PRINTS" id="PR00081">
    <property type="entry name" value="GDHRDH"/>
</dbReference>
<evidence type="ECO:0000313" key="5">
    <source>
        <dbReference type="Proteomes" id="UP001595604"/>
    </source>
</evidence>
<gene>
    <name evidence="4" type="ORF">ACFOD9_00285</name>
</gene>
<dbReference type="PANTHER" id="PTHR24321">
    <property type="entry name" value="DEHYDROGENASES, SHORT CHAIN"/>
    <property type="match status" value="1"/>
</dbReference>
<dbReference type="Pfam" id="PF13561">
    <property type="entry name" value="adh_short_C2"/>
    <property type="match status" value="1"/>
</dbReference>